<name>A0A261RNR3_9BORD</name>
<dbReference type="AlphaFoldDB" id="A0A261RNR3"/>
<dbReference type="RefSeq" id="WP_094845519.1">
    <property type="nucleotide sequence ID" value="NZ_NEVJ01000001.1"/>
</dbReference>
<keyword evidence="1" id="KW-0472">Membrane</keyword>
<dbReference type="Proteomes" id="UP000216857">
    <property type="component" value="Unassembled WGS sequence"/>
</dbReference>
<keyword evidence="3" id="KW-1185">Reference proteome</keyword>
<accession>A0A261RNR3</accession>
<sequence>MTPERFQAIVEAYGADARRWPEAERARAQAWASGHPAAADAILAAAAPLDAWLDGDTVAPPDRSLFDRIVASAPARPLWRRARLWWSGAVFAGVGVAGGCVGAFAVSFYMLTAVPAMHADAPWMETGFSSPVSDWSEE</sequence>
<evidence type="ECO:0000256" key="1">
    <source>
        <dbReference type="SAM" id="Phobius"/>
    </source>
</evidence>
<dbReference type="OrthoDB" id="7018445at2"/>
<dbReference type="EMBL" id="NEVJ01000001">
    <property type="protein sequence ID" value="OZI26417.1"/>
    <property type="molecule type" value="Genomic_DNA"/>
</dbReference>
<organism evidence="2 3">
    <name type="scientific">Bordetella genomosp. 9</name>
    <dbReference type="NCBI Taxonomy" id="1416803"/>
    <lineage>
        <taxon>Bacteria</taxon>
        <taxon>Pseudomonadati</taxon>
        <taxon>Pseudomonadota</taxon>
        <taxon>Betaproteobacteria</taxon>
        <taxon>Burkholderiales</taxon>
        <taxon>Alcaligenaceae</taxon>
        <taxon>Bordetella</taxon>
    </lineage>
</organism>
<evidence type="ECO:0000313" key="2">
    <source>
        <dbReference type="EMBL" id="OZI26417.1"/>
    </source>
</evidence>
<comment type="caution">
    <text evidence="2">The sequence shown here is derived from an EMBL/GenBank/DDBJ whole genome shotgun (WGS) entry which is preliminary data.</text>
</comment>
<evidence type="ECO:0000313" key="3">
    <source>
        <dbReference type="Proteomes" id="UP000216857"/>
    </source>
</evidence>
<keyword evidence="1" id="KW-1133">Transmembrane helix</keyword>
<reference evidence="2" key="1">
    <citation type="submission" date="2017-05" db="EMBL/GenBank/DDBJ databases">
        <title>Complete and WGS of Bordetella genogroups.</title>
        <authorList>
            <person name="Spilker T."/>
            <person name="Lipuma J."/>
        </authorList>
    </citation>
    <scope>NUCLEOTIDE SEQUENCE</scope>
    <source>
        <strain evidence="2">AU21707</strain>
    </source>
</reference>
<protein>
    <submittedName>
        <fullName evidence="2">Uncharacterized protein</fullName>
    </submittedName>
</protein>
<keyword evidence="1" id="KW-0812">Transmembrane</keyword>
<gene>
    <name evidence="2" type="ORF">CAL26_03550</name>
</gene>
<feature type="transmembrane region" description="Helical" evidence="1">
    <location>
        <begin position="84"/>
        <end position="111"/>
    </location>
</feature>
<proteinExistence type="predicted"/>